<proteinExistence type="predicted"/>
<organism evidence="1 2">
    <name type="scientific">Drosophila busckii</name>
    <name type="common">Fruit fly</name>
    <dbReference type="NCBI Taxonomy" id="30019"/>
    <lineage>
        <taxon>Eukaryota</taxon>
        <taxon>Metazoa</taxon>
        <taxon>Ecdysozoa</taxon>
        <taxon>Arthropoda</taxon>
        <taxon>Hexapoda</taxon>
        <taxon>Insecta</taxon>
        <taxon>Pterygota</taxon>
        <taxon>Neoptera</taxon>
        <taxon>Endopterygota</taxon>
        <taxon>Diptera</taxon>
        <taxon>Brachycera</taxon>
        <taxon>Muscomorpha</taxon>
        <taxon>Ephydroidea</taxon>
        <taxon>Drosophilidae</taxon>
        <taxon>Drosophila</taxon>
    </lineage>
</organism>
<sequence>MLSIENASDESCLKTEAEDCSDLEVDPLNWEQQQNNLVQTYNMDHDQDVKVVWEKGDGIPKRKRPSYEEAEDMVGYDLPLEVAVARREFNTSYTRGKMYAPKRKRHASGESKLPEIFRYFGNIEHVADYNVKPGAVSATCNACHARIKGFTKVTSNFIKHLRLKHFEIHAEFVNAKQTGNAEVPETPDTDSFDNRVVSYVIDAALPLDTVEKPSFRSMFEGTHLTVMSRDKLEMLLDDHFNKMQKNIKMLIANQKYICTTADLWSTRERSYFGYTCHWLDKNYKSKSAALACKLLPKELTTEHISAMISRINTEYELNNLKIVANATDNCANYAKLIKSFGIKMQHSLSELESEAVTLPNNLLPNPIQCASHTLSLVASIDYMQLLDEDPSLKQRHVTIFEKCSALWQKFSCPKSNDIITNVLGEALITPTLSRWNSIYDAICCILMHKEKLSELCSKLSLHNSCFSPNDIQYLEEYRLVMTPIASTIDFLQMESNLYYGCLIPALTSLCIKLKRISDAGEVIDLRNILTALQLKLKARFAKYLTLADDAHNAIIASVLCPSVKMRWFNALARVSVHQRRAEDVHKLIISEAMRHAKAAEHCYNLAAASQKKDDFYDFDDIETSDLDASQPSPIAPATKLAEDVEAQLQNYLQDAGTGFEVLQKYTLLHDLGLKYNTPLSSSAPVERLLSFMHIIRYSKEQDLCDYPFEKLVLMRANSK</sequence>
<gene>
    <name evidence="1" type="ORF">Dbus_chr2Lg268</name>
</gene>
<name>A0A0M3QT27_DROBS</name>
<dbReference type="PANTHER" id="PTHR47501">
    <property type="entry name" value="TRANSPOSASE-RELATED"/>
    <property type="match status" value="1"/>
</dbReference>
<accession>A0A0M3QT27</accession>
<dbReference type="OMA" id="SLKWKAQ"/>
<dbReference type="PANTHER" id="PTHR47501:SF5">
    <property type="entry name" value="HAT C-TERMINAL DIMERISATION DOMAIN-CONTAINING PROTEIN"/>
    <property type="match status" value="1"/>
</dbReference>
<keyword evidence="2" id="KW-1185">Reference proteome</keyword>
<dbReference type="EMBL" id="CP012523">
    <property type="protein sequence ID" value="ALC38183.1"/>
    <property type="molecule type" value="Genomic_DNA"/>
</dbReference>
<dbReference type="OrthoDB" id="7852229at2759"/>
<dbReference type="InterPro" id="IPR012337">
    <property type="entry name" value="RNaseH-like_sf"/>
</dbReference>
<evidence type="ECO:0000313" key="2">
    <source>
        <dbReference type="Proteomes" id="UP000494163"/>
    </source>
</evidence>
<protein>
    <submittedName>
        <fullName evidence="1">Maker405</fullName>
    </submittedName>
</protein>
<dbReference type="SUPFAM" id="SSF53098">
    <property type="entry name" value="Ribonuclease H-like"/>
    <property type="match status" value="1"/>
</dbReference>
<dbReference type="AlphaFoldDB" id="A0A0M3QT27"/>
<evidence type="ECO:0000313" key="1">
    <source>
        <dbReference type="EMBL" id="ALC38183.1"/>
    </source>
</evidence>
<dbReference type="SMR" id="A0A0M3QT27"/>
<dbReference type="Proteomes" id="UP000494163">
    <property type="component" value="Chromosome 2L"/>
</dbReference>
<reference evidence="1 2" key="1">
    <citation type="submission" date="2015-08" db="EMBL/GenBank/DDBJ databases">
        <title>Ancestral chromatin configuration constrains chromatin evolution on differentiating sex chromosomes in Drosophila.</title>
        <authorList>
            <person name="Zhou Q."/>
            <person name="Bachtrog D."/>
        </authorList>
    </citation>
    <scope>NUCLEOTIDE SEQUENCE [LARGE SCALE GENOMIC DNA]</scope>
    <source>
        <tissue evidence="1">Whole larvae</tissue>
    </source>
</reference>